<gene>
    <name evidence="2" type="ORF">TRFO_34241</name>
</gene>
<keyword evidence="1" id="KW-0732">Signal</keyword>
<dbReference type="InterPro" id="IPR029147">
    <property type="entry name" value="CFAP77"/>
</dbReference>
<dbReference type="Proteomes" id="UP000179807">
    <property type="component" value="Unassembled WGS sequence"/>
</dbReference>
<dbReference type="PANTHER" id="PTHR28617:SF1">
    <property type="entry name" value="CILIA- AND FLAGELLA-ASSOCIATED PROTEIN 77"/>
    <property type="match status" value="1"/>
</dbReference>
<accession>A0A1J4JJK5</accession>
<feature type="chain" id="PRO_5013357592" evidence="1">
    <location>
        <begin position="24"/>
        <end position="252"/>
    </location>
</feature>
<protein>
    <submittedName>
        <fullName evidence="2">Uncharacterized protein</fullName>
    </submittedName>
</protein>
<dbReference type="VEuPathDB" id="TrichDB:TRFO_34241"/>
<keyword evidence="3" id="KW-1185">Reference proteome</keyword>
<evidence type="ECO:0000313" key="2">
    <source>
        <dbReference type="EMBL" id="OHS99336.1"/>
    </source>
</evidence>
<dbReference type="EMBL" id="MLAK01001010">
    <property type="protein sequence ID" value="OHS99336.1"/>
    <property type="molecule type" value="Genomic_DNA"/>
</dbReference>
<feature type="signal peptide" evidence="1">
    <location>
        <begin position="1"/>
        <end position="23"/>
    </location>
</feature>
<reference evidence="2" key="1">
    <citation type="submission" date="2016-10" db="EMBL/GenBank/DDBJ databases">
        <authorList>
            <person name="Benchimol M."/>
            <person name="Almeida L.G."/>
            <person name="Vasconcelos A.T."/>
            <person name="Perreira-Neves A."/>
            <person name="Rosa I.A."/>
            <person name="Tasca T."/>
            <person name="Bogo M.R."/>
            <person name="de Souza W."/>
        </authorList>
    </citation>
    <scope>NUCLEOTIDE SEQUENCE [LARGE SCALE GENOMIC DNA]</scope>
    <source>
        <strain evidence="2">K</strain>
    </source>
</reference>
<name>A0A1J4JJK5_9EUKA</name>
<dbReference type="PANTHER" id="PTHR28617">
    <property type="entry name" value="CILIA- AND FLAGELLA-ASSOCIATED PROTEIN 77"/>
    <property type="match status" value="1"/>
</dbReference>
<dbReference type="Pfam" id="PF14825">
    <property type="entry name" value="CFAP77"/>
    <property type="match status" value="1"/>
</dbReference>
<dbReference type="RefSeq" id="XP_068352473.1">
    <property type="nucleotide sequence ID" value="XM_068509559.1"/>
</dbReference>
<dbReference type="OrthoDB" id="532484at2759"/>
<comment type="caution">
    <text evidence="2">The sequence shown here is derived from an EMBL/GenBank/DDBJ whole genome shotgun (WGS) entry which is preliminary data.</text>
</comment>
<organism evidence="2 3">
    <name type="scientific">Tritrichomonas foetus</name>
    <dbReference type="NCBI Taxonomy" id="1144522"/>
    <lineage>
        <taxon>Eukaryota</taxon>
        <taxon>Metamonada</taxon>
        <taxon>Parabasalia</taxon>
        <taxon>Tritrichomonadida</taxon>
        <taxon>Tritrichomonadidae</taxon>
        <taxon>Tritrichomonas</taxon>
    </lineage>
</organism>
<evidence type="ECO:0000256" key="1">
    <source>
        <dbReference type="SAM" id="SignalP"/>
    </source>
</evidence>
<dbReference type="GeneID" id="94844263"/>
<evidence type="ECO:0000313" key="3">
    <source>
        <dbReference type="Proteomes" id="UP000179807"/>
    </source>
</evidence>
<proteinExistence type="predicted"/>
<dbReference type="AlphaFoldDB" id="A0A1J4JJK5"/>
<sequence>MNNQFLSLFFLTFLSFLFPSVMTATIKQRPFCDQRLSMKSNYLLQKTKVGKVPPCPYPLPDDDYAYGISYHDDYGVKEIFDNYKKLSIHQPKKRKSKRISKMVVKRDFVATNKAALKAGCVTAREYDEYRHEHMIPVQPEENYNVTSDQLLKYKQRNMVHGVQYHIENEMKKCLEYQYGRDAVEKAREKQRIRQEKLASPTNKMSKAYSRRLLTTRATRGHSVKPEPQPSYADTFKMKRFLAIDRYAIEDKW</sequence>